<protein>
    <submittedName>
        <fullName evidence="1">Uncharacterized protein</fullName>
    </submittedName>
</protein>
<dbReference type="EMBL" id="KI394487">
    <property type="protein sequence ID" value="ERN02709.1"/>
    <property type="molecule type" value="Genomic_DNA"/>
</dbReference>
<accession>W1P501</accession>
<organism evidence="1 2">
    <name type="scientific">Amborella trichopoda</name>
    <dbReference type="NCBI Taxonomy" id="13333"/>
    <lineage>
        <taxon>Eukaryota</taxon>
        <taxon>Viridiplantae</taxon>
        <taxon>Streptophyta</taxon>
        <taxon>Embryophyta</taxon>
        <taxon>Tracheophyta</taxon>
        <taxon>Spermatophyta</taxon>
        <taxon>Magnoliopsida</taxon>
        <taxon>Amborellales</taxon>
        <taxon>Amborellaceae</taxon>
        <taxon>Amborella</taxon>
    </lineage>
</organism>
<name>W1P501_AMBTC</name>
<proteinExistence type="predicted"/>
<sequence>MQNQYPISSCFPSSCRKNVPTFLCLFNVPWNLLGQWNNYLPAGILSESHDKGAYYGAIRSEYYEESRNLLGQWNNCLPAGIPFESHDKGAYYGAIRSWEYYEESGSNKIGVFAGDIKNHIASLIT</sequence>
<keyword evidence="2" id="KW-1185">Reference proteome</keyword>
<dbReference type="Gramene" id="ERN02709">
    <property type="protein sequence ID" value="ERN02709"/>
    <property type="gene ID" value="AMTR_s00085p00125770"/>
</dbReference>
<dbReference type="Proteomes" id="UP000017836">
    <property type="component" value="Unassembled WGS sequence"/>
</dbReference>
<dbReference type="AlphaFoldDB" id="W1P501"/>
<gene>
    <name evidence="1" type="ORF">AMTR_s00085p00125770</name>
</gene>
<dbReference type="HOGENOM" id="CLU_1995711_0_0_1"/>
<evidence type="ECO:0000313" key="2">
    <source>
        <dbReference type="Proteomes" id="UP000017836"/>
    </source>
</evidence>
<reference evidence="2" key="1">
    <citation type="journal article" date="2013" name="Science">
        <title>The Amborella genome and the evolution of flowering plants.</title>
        <authorList>
            <consortium name="Amborella Genome Project"/>
        </authorList>
    </citation>
    <scope>NUCLEOTIDE SEQUENCE [LARGE SCALE GENOMIC DNA]</scope>
</reference>
<evidence type="ECO:0000313" key="1">
    <source>
        <dbReference type="EMBL" id="ERN02709.1"/>
    </source>
</evidence>